<feature type="domain" description="BLOC-2 complex member HPS3 N-terminal" evidence="1">
    <location>
        <begin position="366"/>
        <end position="546"/>
    </location>
</feature>
<feature type="domain" description="BLOC-2 complex member HPS3 N-terminal" evidence="1">
    <location>
        <begin position="29"/>
        <end position="255"/>
    </location>
</feature>
<dbReference type="AlphaFoldDB" id="A0AAN8P8T9"/>
<dbReference type="Proteomes" id="UP001372834">
    <property type="component" value="Unassembled WGS sequence"/>
</dbReference>
<comment type="caution">
    <text evidence="2">The sequence shown here is derived from an EMBL/GenBank/DDBJ whole genome shotgun (WGS) entry which is preliminary data.</text>
</comment>
<evidence type="ECO:0000313" key="2">
    <source>
        <dbReference type="EMBL" id="KAK6620937.1"/>
    </source>
</evidence>
<gene>
    <name evidence="2" type="ORF">RUM43_011236</name>
</gene>
<proteinExistence type="predicted"/>
<dbReference type="PANTHER" id="PTHR28633:SF1">
    <property type="entry name" value="BLOC-2 COMPLEX MEMBER HPS3"/>
    <property type="match status" value="1"/>
</dbReference>
<dbReference type="PANTHER" id="PTHR28633">
    <property type="entry name" value="HERMANSKY-PUDLAK SYNDROME 3 PROTEIN"/>
    <property type="match status" value="1"/>
</dbReference>
<dbReference type="GO" id="GO:0005737">
    <property type="term" value="C:cytoplasm"/>
    <property type="evidence" value="ECO:0007669"/>
    <property type="project" value="TreeGrafter"/>
</dbReference>
<dbReference type="InterPro" id="IPR017216">
    <property type="entry name" value="HPS3"/>
</dbReference>
<accession>A0AAN8P8T9</accession>
<dbReference type="EMBL" id="JAWJWE010000039">
    <property type="protein sequence ID" value="KAK6620937.1"/>
    <property type="molecule type" value="Genomic_DNA"/>
</dbReference>
<evidence type="ECO:0000259" key="1">
    <source>
        <dbReference type="Pfam" id="PF14761"/>
    </source>
</evidence>
<dbReference type="Pfam" id="PF14761">
    <property type="entry name" value="HPS3_N"/>
    <property type="match status" value="2"/>
</dbReference>
<protein>
    <recommendedName>
        <fullName evidence="1">BLOC-2 complex member HPS3 N-terminal domain-containing protein</fullName>
    </recommendedName>
</protein>
<reference evidence="2 3" key="1">
    <citation type="submission" date="2023-10" db="EMBL/GenBank/DDBJ databases">
        <title>Genomes of two closely related lineages of the louse Polyplax serrata with different host specificities.</title>
        <authorList>
            <person name="Martinu J."/>
            <person name="Tarabai H."/>
            <person name="Stefka J."/>
            <person name="Hypsa V."/>
        </authorList>
    </citation>
    <scope>NUCLEOTIDE SEQUENCE [LARGE SCALE GENOMIC DNA]</scope>
    <source>
        <strain evidence="2">HR10_N</strain>
    </source>
</reference>
<sequence length="1141" mass="130769">MVGTVIDLERFKVNLIGTIRHNMVRVITVHNFQKQDITSVEEPISIAAVPPDILLLALSNNTIAVKDLQTSDVDYFIPTVDQVIAIVYSIQGNYIASLESKVTRNGTKVSYTRVYVNWEALKDSKDSFPMRARIAGRVTPLSQNQKGLEMIEIPNQYMPENISCCPVSGNLLVSSRNILSIYLFVTQTHDISKIHFIDFKQLTFDLHISFKPNRHQIVEDMVAVQNDEFVHVFRIKSAVPLCNVSDKEFCIDDEKATIKVQKSSITTKVVNCDKLLKELEKLKFPLLAGSAEEIQKKIQKYNDSEESELSKLDPSSFPVRHEFPTILLEKSMSDFRGQDMFRQNPFLPASELRVEFVTNSTSAVNTKNQYKVINLCQYSLVPITLGSISNHDIQEKFISLILKPYYLNEEIEKKPKHHLLESEHYKNLKSIACFFGTQQEGYLHCFEYSTDGNEETITCDSYITYAFTAPVFDVKLDDCFLHAITEVGLETYTLRAAKHLLTTSDTTVCPPSSDPVCLIGLHPFVNVFRMCMTKNYLTLFANNEEASCTLYHLKSPDTLCTWKDFLAAADENKWEAPSTYCEMLGESHLITKTKLKTIQWVTKKDSSRNMLSYASMSKLENLEAVKSLYYESCALLGDYHILNRNYQVAYCYFSMSDFKIVDVIKRIRTLKDKIPQNKKQNYDEKEITKGLIYILKKKLSFYDQKYYDFVGNAEEFYNPEIGNLVASLMDLLEVEEKESISDLVLDSVVLREFSTDRILKILKTLLSKSSVPQDKDALSLALMCIQRDQCEQAKTVLLTMSEKQLEKLLRQYYDLLFASHNANGINMFTELSMILIEIYPKVLAAVLSELVIEKRLLSLSKVLKIFMDVIPTRGTRLKNSSCILQIVLESYFKQHNMNFQEKKLGHKTTEAMKLLIRIYLAQLQPTNGEQKDAEEDGSDILFSKYRPNYLKQVPPFGPTVKQLFCKNEEASDTDSKKEKTTLLKLQCILSLENLPAECLVEVRNFLTNQSNVFGALSLRILCATNIQEAISHLINFAPQPLGPFAREQIKEKDDWKFLVSELLKKIDEIKDDERLQFFYRQLLSEILHHIVENLNIEDVVDIIPNDYEEAERYFALAQNNAQANHLKTLIMITGKQLLASI</sequence>
<organism evidence="2 3">
    <name type="scientific">Polyplax serrata</name>
    <name type="common">Common mouse louse</name>
    <dbReference type="NCBI Taxonomy" id="468196"/>
    <lineage>
        <taxon>Eukaryota</taxon>
        <taxon>Metazoa</taxon>
        <taxon>Ecdysozoa</taxon>
        <taxon>Arthropoda</taxon>
        <taxon>Hexapoda</taxon>
        <taxon>Insecta</taxon>
        <taxon>Pterygota</taxon>
        <taxon>Neoptera</taxon>
        <taxon>Paraneoptera</taxon>
        <taxon>Psocodea</taxon>
        <taxon>Troctomorpha</taxon>
        <taxon>Phthiraptera</taxon>
        <taxon>Anoplura</taxon>
        <taxon>Polyplacidae</taxon>
        <taxon>Polyplax</taxon>
    </lineage>
</organism>
<dbReference type="InterPro" id="IPR029437">
    <property type="entry name" value="HPS3_N"/>
</dbReference>
<evidence type="ECO:0000313" key="3">
    <source>
        <dbReference type="Proteomes" id="UP001372834"/>
    </source>
</evidence>
<name>A0AAN8P8T9_POLSC</name>